<dbReference type="GO" id="GO:0016787">
    <property type="term" value="F:hydrolase activity"/>
    <property type="evidence" value="ECO:0007669"/>
    <property type="project" value="UniProtKB-KW"/>
</dbReference>
<dbReference type="PANTHER" id="PTHR48081">
    <property type="entry name" value="AB HYDROLASE SUPERFAMILY PROTEIN C4A8.06C"/>
    <property type="match status" value="1"/>
</dbReference>
<dbReference type="InterPro" id="IPR049492">
    <property type="entry name" value="BD-FAE-like_dom"/>
</dbReference>
<accession>A0A7Y9UNW6</accession>
<reference evidence="3 4" key="1">
    <citation type="submission" date="2020-07" db="EMBL/GenBank/DDBJ databases">
        <title>Sequencing the genomes of 1000 actinobacteria strains.</title>
        <authorList>
            <person name="Klenk H.-P."/>
        </authorList>
    </citation>
    <scope>NUCLEOTIDE SEQUENCE [LARGE SCALE GENOMIC DNA]</scope>
    <source>
        <strain evidence="3 4">DSM 23819</strain>
    </source>
</reference>
<sequence length="435" mass="47206">MAYLRRQVITSALIANALRPSHGLRVGIPSFAAGWITNELAPHLLTLTAADTLTHLTPKRRSRLGLALAAANAAGFVHIMRSANQVKDGVEEALVEGIGVDYVERLDAAPSPAELKTNWRKLVNPFRIVDPGVEVLRDIIYDPTTGSRGKLDIYRPRDVDLNNAPVLFQVHGGGWTIGDKSQQGLPLMSHLASKGWVCVAINYRLSPRSAFPAHIIDVKKAIAWTRENIADHGGDPNYIAITGGSAGGHLAALAAVTGNDPDFKPGFEDKDTSVQVAVPHYGVYDFAGATGLKSAIAMRDRFLGPRVLKKKWRDAPDDFEAASPLLRIKPGAPDFFVMHGTNDTLVDVNQARLFVEKLRQVGGASVVYAELPGAQHAYDIFNSVRCGHVVKAIDRYLHWHWNGYRQGVDPAEADAEQIIADAEAEAASEADSQSR</sequence>
<dbReference type="Pfam" id="PF20434">
    <property type="entry name" value="BD-FAE"/>
    <property type="match status" value="1"/>
</dbReference>
<dbReference type="Gene3D" id="3.40.50.1820">
    <property type="entry name" value="alpha/beta hydrolase"/>
    <property type="match status" value="1"/>
</dbReference>
<protein>
    <submittedName>
        <fullName evidence="3">Acetyl esterase/lipase</fullName>
    </submittedName>
</protein>
<dbReference type="InterPro" id="IPR050300">
    <property type="entry name" value="GDXG_lipolytic_enzyme"/>
</dbReference>
<dbReference type="AlphaFoldDB" id="A0A7Y9UNW6"/>
<name>A0A7Y9UNW6_9ACTN</name>
<dbReference type="InterPro" id="IPR029058">
    <property type="entry name" value="AB_hydrolase_fold"/>
</dbReference>
<dbReference type="PANTHER" id="PTHR48081:SF33">
    <property type="entry name" value="KYNURENINE FORMAMIDASE"/>
    <property type="match status" value="1"/>
</dbReference>
<dbReference type="SUPFAM" id="SSF53474">
    <property type="entry name" value="alpha/beta-Hydrolases"/>
    <property type="match status" value="1"/>
</dbReference>
<evidence type="ECO:0000313" key="3">
    <source>
        <dbReference type="EMBL" id="NYG57597.1"/>
    </source>
</evidence>
<evidence type="ECO:0000256" key="1">
    <source>
        <dbReference type="ARBA" id="ARBA00022801"/>
    </source>
</evidence>
<dbReference type="Proteomes" id="UP000540656">
    <property type="component" value="Unassembled WGS sequence"/>
</dbReference>
<gene>
    <name evidence="3" type="ORF">BJ980_000520</name>
</gene>
<evidence type="ECO:0000313" key="4">
    <source>
        <dbReference type="Proteomes" id="UP000540656"/>
    </source>
</evidence>
<proteinExistence type="predicted"/>
<feature type="domain" description="BD-FAE-like" evidence="2">
    <location>
        <begin position="151"/>
        <end position="358"/>
    </location>
</feature>
<evidence type="ECO:0000259" key="2">
    <source>
        <dbReference type="Pfam" id="PF20434"/>
    </source>
</evidence>
<comment type="caution">
    <text evidence="3">The sequence shown here is derived from an EMBL/GenBank/DDBJ whole genome shotgun (WGS) entry which is preliminary data.</text>
</comment>
<keyword evidence="1" id="KW-0378">Hydrolase</keyword>
<keyword evidence="4" id="KW-1185">Reference proteome</keyword>
<dbReference type="RefSeq" id="WP_179500847.1">
    <property type="nucleotide sequence ID" value="NZ_JACCAA010000001.1"/>
</dbReference>
<dbReference type="EMBL" id="JACCAA010000001">
    <property type="protein sequence ID" value="NYG57597.1"/>
    <property type="molecule type" value="Genomic_DNA"/>
</dbReference>
<organism evidence="3 4">
    <name type="scientific">Nocardioides daedukensis</name>
    <dbReference type="NCBI Taxonomy" id="634462"/>
    <lineage>
        <taxon>Bacteria</taxon>
        <taxon>Bacillati</taxon>
        <taxon>Actinomycetota</taxon>
        <taxon>Actinomycetes</taxon>
        <taxon>Propionibacteriales</taxon>
        <taxon>Nocardioidaceae</taxon>
        <taxon>Nocardioides</taxon>
    </lineage>
</organism>